<evidence type="ECO:0000256" key="3">
    <source>
        <dbReference type="ARBA" id="ARBA00019615"/>
    </source>
</evidence>
<feature type="compositionally biased region" description="Polar residues" evidence="10">
    <location>
        <begin position="44"/>
        <end position="54"/>
    </location>
</feature>
<dbReference type="GO" id="GO:0006357">
    <property type="term" value="P:regulation of transcription by RNA polymerase II"/>
    <property type="evidence" value="ECO:0007669"/>
    <property type="project" value="InterPro"/>
</dbReference>
<feature type="compositionally biased region" description="Low complexity" evidence="10">
    <location>
        <begin position="1"/>
        <end position="38"/>
    </location>
</feature>
<reference evidence="11 12" key="1">
    <citation type="submission" date="2016-07" db="EMBL/GenBank/DDBJ databases">
        <title>Pervasive Adenine N6-methylation of Active Genes in Fungi.</title>
        <authorList>
            <consortium name="DOE Joint Genome Institute"/>
            <person name="Mondo S.J."/>
            <person name="Dannebaum R.O."/>
            <person name="Kuo R.C."/>
            <person name="Labutti K."/>
            <person name="Haridas S."/>
            <person name="Kuo A."/>
            <person name="Salamov A."/>
            <person name="Ahrendt S.R."/>
            <person name="Lipzen A."/>
            <person name="Sullivan W."/>
            <person name="Andreopoulos W.B."/>
            <person name="Clum A."/>
            <person name="Lindquist E."/>
            <person name="Daum C."/>
            <person name="Ramamoorthy G.K."/>
            <person name="Gryganskyi A."/>
            <person name="Culley D."/>
            <person name="Magnuson J.K."/>
            <person name="James T.Y."/>
            <person name="O'Malley M.A."/>
            <person name="Stajich J.E."/>
            <person name="Spatafora J.W."/>
            <person name="Visel A."/>
            <person name="Grigoriev I.V."/>
        </authorList>
    </citation>
    <scope>NUCLEOTIDE SEQUENCE [LARGE SCALE GENOMIC DNA]</scope>
    <source>
        <strain evidence="11 12">CBS 129021</strain>
    </source>
</reference>
<evidence type="ECO:0000256" key="7">
    <source>
        <dbReference type="ARBA" id="ARBA00023242"/>
    </source>
</evidence>
<evidence type="ECO:0000256" key="4">
    <source>
        <dbReference type="ARBA" id="ARBA00023015"/>
    </source>
</evidence>
<proteinExistence type="inferred from homology"/>
<comment type="caution">
    <text evidence="11">The sequence shown here is derived from an EMBL/GenBank/DDBJ whole genome shotgun (WGS) entry which is preliminary data.</text>
</comment>
<evidence type="ECO:0000256" key="10">
    <source>
        <dbReference type="SAM" id="MobiDB-lite"/>
    </source>
</evidence>
<evidence type="ECO:0000256" key="6">
    <source>
        <dbReference type="ARBA" id="ARBA00023163"/>
    </source>
</evidence>
<accession>A0A1Y2EJH2</accession>
<keyword evidence="4 9" id="KW-0805">Transcription regulation</keyword>
<comment type="function">
    <text evidence="9">Component of the Mediator complex, a coactivator involved in the regulated transcription of nearly all RNA polymerase II-dependent genes. Mediator functions as a bridge to convey information from gene-specific regulatory proteins to the basal RNA polymerase II transcription machinery. Mediator is recruited to promoters by direct interactions with regulatory proteins and serves as a scaffold for the assembly of a functional preinitiation complex with RNA polymerase II and the general transcription factors.</text>
</comment>
<keyword evidence="6 9" id="KW-0804">Transcription</keyword>
<dbReference type="STRING" id="1141098.A0A1Y2EJH2"/>
<evidence type="ECO:0000313" key="12">
    <source>
        <dbReference type="Proteomes" id="UP000193689"/>
    </source>
</evidence>
<sequence>MAAMSFNPQTPQSPSQFSPSTADALSSMNTSMTSVTTSLPTPAHSISGSTTHDTMMTDADSPHKRKRMPDDMGDHEQKKVHLEDPRRLGIENLHLDVGEKYLLCRTPYSMSLPRTSGDLFEMFGLTGIAAEVARTKPNGEKNALRKTYKGHIKTLGVNGQFEAVKKEPDDPNGLMFMLHLPQEDWYNTEVRGNEIERGFSDQVQSSLLKATSMAKGPIPKNEWDSAVLGDLAPSNISKKTNQDAASRTPGTPLANTGVPKSGKTQLAHIDRARRNIKKRSYQDSSFEGYGDGFDEDQGAETGYSTGENDDRSSKQKRRKQNSAGGSSFTGGMRQQGGYGGVGS</sequence>
<protein>
    <recommendedName>
        <fullName evidence="3 9">Mediator of RNA polymerase II transcription subunit 19</fullName>
    </recommendedName>
    <alternativeName>
        <fullName evidence="8 9">Mediator complex subunit 19</fullName>
    </alternativeName>
</protein>
<evidence type="ECO:0000256" key="1">
    <source>
        <dbReference type="ARBA" id="ARBA00004123"/>
    </source>
</evidence>
<feature type="region of interest" description="Disordered" evidence="10">
    <location>
        <begin position="1"/>
        <end position="80"/>
    </location>
</feature>
<feature type="compositionally biased region" description="Polar residues" evidence="10">
    <location>
        <begin position="234"/>
        <end position="249"/>
    </location>
</feature>
<comment type="similarity">
    <text evidence="2 9">Belongs to the Mediator complex subunit 19 family.</text>
</comment>
<evidence type="ECO:0000256" key="2">
    <source>
        <dbReference type="ARBA" id="ARBA00009259"/>
    </source>
</evidence>
<gene>
    <name evidence="9" type="primary">MED19</name>
    <name evidence="11" type="ORF">BCR38DRAFT_417817</name>
</gene>
<organism evidence="11 12">
    <name type="scientific">Pseudomassariella vexata</name>
    <dbReference type="NCBI Taxonomy" id="1141098"/>
    <lineage>
        <taxon>Eukaryota</taxon>
        <taxon>Fungi</taxon>
        <taxon>Dikarya</taxon>
        <taxon>Ascomycota</taxon>
        <taxon>Pezizomycotina</taxon>
        <taxon>Sordariomycetes</taxon>
        <taxon>Xylariomycetidae</taxon>
        <taxon>Amphisphaeriales</taxon>
        <taxon>Pseudomassariaceae</taxon>
        <taxon>Pseudomassariella</taxon>
    </lineage>
</organism>
<evidence type="ECO:0000256" key="5">
    <source>
        <dbReference type="ARBA" id="ARBA00023159"/>
    </source>
</evidence>
<dbReference type="InterPro" id="IPR013942">
    <property type="entry name" value="Mediator_Med19_fun"/>
</dbReference>
<dbReference type="AlphaFoldDB" id="A0A1Y2EJH2"/>
<feature type="compositionally biased region" description="Basic and acidic residues" evidence="10">
    <location>
        <begin position="68"/>
        <end position="80"/>
    </location>
</feature>
<keyword evidence="12" id="KW-1185">Reference proteome</keyword>
<evidence type="ECO:0000256" key="8">
    <source>
        <dbReference type="ARBA" id="ARBA00032018"/>
    </source>
</evidence>
<evidence type="ECO:0000256" key="9">
    <source>
        <dbReference type="RuleBase" id="RU364151"/>
    </source>
</evidence>
<dbReference type="GO" id="GO:0016592">
    <property type="term" value="C:mediator complex"/>
    <property type="evidence" value="ECO:0007669"/>
    <property type="project" value="InterPro"/>
</dbReference>
<feature type="region of interest" description="Disordered" evidence="10">
    <location>
        <begin position="233"/>
        <end position="343"/>
    </location>
</feature>
<dbReference type="OrthoDB" id="2160599at2759"/>
<dbReference type="GO" id="GO:0003712">
    <property type="term" value="F:transcription coregulator activity"/>
    <property type="evidence" value="ECO:0007669"/>
    <property type="project" value="InterPro"/>
</dbReference>
<keyword evidence="7 9" id="KW-0539">Nucleus</keyword>
<dbReference type="EMBL" id="MCFJ01000001">
    <property type="protein sequence ID" value="ORY71718.1"/>
    <property type="molecule type" value="Genomic_DNA"/>
</dbReference>
<comment type="subunit">
    <text evidence="9">Component of the Mediator complex.</text>
</comment>
<evidence type="ECO:0000313" key="11">
    <source>
        <dbReference type="EMBL" id="ORY71718.1"/>
    </source>
</evidence>
<name>A0A1Y2EJH2_9PEZI</name>
<comment type="subcellular location">
    <subcellularLocation>
        <location evidence="1 9">Nucleus</location>
    </subcellularLocation>
</comment>
<dbReference type="Pfam" id="PF08633">
    <property type="entry name" value="Rox3"/>
    <property type="match status" value="1"/>
</dbReference>
<dbReference type="InParanoid" id="A0A1Y2EJH2"/>
<feature type="compositionally biased region" description="Gly residues" evidence="10">
    <location>
        <begin position="333"/>
        <end position="343"/>
    </location>
</feature>
<keyword evidence="5 9" id="KW-0010">Activator</keyword>
<dbReference type="Proteomes" id="UP000193689">
    <property type="component" value="Unassembled WGS sequence"/>
</dbReference>